<keyword evidence="2" id="KW-1185">Reference proteome</keyword>
<name>A0ACC2DDL2_DIPCM</name>
<protein>
    <submittedName>
        <fullName evidence="1">Uncharacterized protein</fullName>
    </submittedName>
</protein>
<gene>
    <name evidence="1" type="ORF">O6H91_06G050600</name>
</gene>
<dbReference type="EMBL" id="CM055097">
    <property type="protein sequence ID" value="KAJ7552334.1"/>
    <property type="molecule type" value="Genomic_DNA"/>
</dbReference>
<reference evidence="2" key="1">
    <citation type="journal article" date="2024" name="Proc. Natl. Acad. Sci. U.S.A.">
        <title>Extraordinary preservation of gene collinearity over three hundred million years revealed in homosporous lycophytes.</title>
        <authorList>
            <person name="Li C."/>
            <person name="Wickell D."/>
            <person name="Kuo L.Y."/>
            <person name="Chen X."/>
            <person name="Nie B."/>
            <person name="Liao X."/>
            <person name="Peng D."/>
            <person name="Ji J."/>
            <person name="Jenkins J."/>
            <person name="Williams M."/>
            <person name="Shu S."/>
            <person name="Plott C."/>
            <person name="Barry K."/>
            <person name="Rajasekar S."/>
            <person name="Grimwood J."/>
            <person name="Han X."/>
            <person name="Sun S."/>
            <person name="Hou Z."/>
            <person name="He W."/>
            <person name="Dai G."/>
            <person name="Sun C."/>
            <person name="Schmutz J."/>
            <person name="Leebens-Mack J.H."/>
            <person name="Li F.W."/>
            <person name="Wang L."/>
        </authorList>
    </citation>
    <scope>NUCLEOTIDE SEQUENCE [LARGE SCALE GENOMIC DNA]</scope>
    <source>
        <strain evidence="2">cv. PW_Plant_1</strain>
    </source>
</reference>
<accession>A0ACC2DDL2</accession>
<evidence type="ECO:0000313" key="2">
    <source>
        <dbReference type="Proteomes" id="UP001162992"/>
    </source>
</evidence>
<organism evidence="1 2">
    <name type="scientific">Diphasiastrum complanatum</name>
    <name type="common">Issler's clubmoss</name>
    <name type="synonym">Lycopodium complanatum</name>
    <dbReference type="NCBI Taxonomy" id="34168"/>
    <lineage>
        <taxon>Eukaryota</taxon>
        <taxon>Viridiplantae</taxon>
        <taxon>Streptophyta</taxon>
        <taxon>Embryophyta</taxon>
        <taxon>Tracheophyta</taxon>
        <taxon>Lycopodiopsida</taxon>
        <taxon>Lycopodiales</taxon>
        <taxon>Lycopodiaceae</taxon>
        <taxon>Lycopodioideae</taxon>
        <taxon>Diphasiastrum</taxon>
    </lineage>
</organism>
<sequence>MHGSSCGHMSKLYLHGSWCGHMRKQLLGKWLLLTWGKFVSQFLALQFICILPHQFMCILPQSNSARQFLVHIQGTRLKKASCGQALTYYTRKVKCTHILYQKIETEPLSTHIAKLQMRFLFPS</sequence>
<dbReference type="Proteomes" id="UP001162992">
    <property type="component" value="Chromosome 6"/>
</dbReference>
<comment type="caution">
    <text evidence="1">The sequence shown here is derived from an EMBL/GenBank/DDBJ whole genome shotgun (WGS) entry which is preliminary data.</text>
</comment>
<evidence type="ECO:0000313" key="1">
    <source>
        <dbReference type="EMBL" id="KAJ7552334.1"/>
    </source>
</evidence>
<proteinExistence type="predicted"/>